<feature type="transmembrane region" description="Helical" evidence="11">
    <location>
        <begin position="16"/>
        <end position="36"/>
    </location>
</feature>
<evidence type="ECO:0000313" key="13">
    <source>
        <dbReference type="Proteomes" id="UP000245870"/>
    </source>
</evidence>
<keyword evidence="9" id="KW-0811">Translocation</keyword>
<evidence type="ECO:0000256" key="4">
    <source>
        <dbReference type="ARBA" id="ARBA00022448"/>
    </source>
</evidence>
<evidence type="ECO:0000313" key="12">
    <source>
        <dbReference type="EMBL" id="PVX53586.1"/>
    </source>
</evidence>
<organism evidence="12 13">
    <name type="scientific">Hallella colorans</name>
    <dbReference type="NCBI Taxonomy" id="1703337"/>
    <lineage>
        <taxon>Bacteria</taxon>
        <taxon>Pseudomonadati</taxon>
        <taxon>Bacteroidota</taxon>
        <taxon>Bacteroidia</taxon>
        <taxon>Bacteroidales</taxon>
        <taxon>Prevotellaceae</taxon>
        <taxon>Hallella</taxon>
    </lineage>
</organism>
<evidence type="ECO:0000256" key="2">
    <source>
        <dbReference type="ARBA" id="ARBA00006742"/>
    </source>
</evidence>
<keyword evidence="13" id="KW-1185">Reference proteome</keyword>
<evidence type="ECO:0000256" key="5">
    <source>
        <dbReference type="ARBA" id="ARBA00022475"/>
    </source>
</evidence>
<dbReference type="AlphaFoldDB" id="A0A2U0U7I1"/>
<dbReference type="PANTHER" id="PTHR33909">
    <property type="entry name" value="SEC TRANSLOCON ACCESSORY COMPLEX SUBUNIT YAJC"/>
    <property type="match status" value="1"/>
</dbReference>
<keyword evidence="5" id="KW-1003">Cell membrane</keyword>
<keyword evidence="7" id="KW-0653">Protein transport</keyword>
<dbReference type="GO" id="GO:0015031">
    <property type="term" value="P:protein transport"/>
    <property type="evidence" value="ECO:0007669"/>
    <property type="project" value="UniProtKB-KW"/>
</dbReference>
<dbReference type="Pfam" id="PF02699">
    <property type="entry name" value="YajC"/>
    <property type="match status" value="1"/>
</dbReference>
<dbReference type="NCBIfam" id="TIGR00739">
    <property type="entry name" value="yajC"/>
    <property type="match status" value="1"/>
</dbReference>
<evidence type="ECO:0000256" key="3">
    <source>
        <dbReference type="ARBA" id="ARBA00014962"/>
    </source>
</evidence>
<comment type="subcellular location">
    <subcellularLocation>
        <location evidence="1">Cell membrane</location>
        <topology evidence="1">Single-pass membrane protein</topology>
    </subcellularLocation>
</comment>
<dbReference type="OrthoDB" id="9800132at2"/>
<comment type="similarity">
    <text evidence="2">Belongs to the YajC family.</text>
</comment>
<dbReference type="Proteomes" id="UP000245870">
    <property type="component" value="Unassembled WGS sequence"/>
</dbReference>
<reference evidence="12 13" key="1">
    <citation type="submission" date="2018-05" db="EMBL/GenBank/DDBJ databases">
        <title>Genomic Encyclopedia of Type Strains, Phase IV (KMG-IV): sequencing the most valuable type-strain genomes for metagenomic binning, comparative biology and taxonomic classification.</title>
        <authorList>
            <person name="Goeker M."/>
        </authorList>
    </citation>
    <scope>NUCLEOTIDE SEQUENCE [LARGE SCALE GENOMIC DNA]</scope>
    <source>
        <strain evidence="12 13">DSM 100333</strain>
    </source>
</reference>
<keyword evidence="8 11" id="KW-1133">Transmembrane helix</keyword>
<sequence length="107" mass="11570">MSTLILAAQAAQGGGGMGGMLIMMVVIFAIMWFFMIRPQQKKQKKIREFQNSLQEGSKVVTGGGIYGTVKRLDAATNTVDVEIARGVVISVDKSYVFADVSQQQPNA</sequence>
<dbReference type="PANTHER" id="PTHR33909:SF1">
    <property type="entry name" value="SEC TRANSLOCON ACCESSORY COMPLEX SUBUNIT YAJC"/>
    <property type="match status" value="1"/>
</dbReference>
<evidence type="ECO:0000256" key="1">
    <source>
        <dbReference type="ARBA" id="ARBA00004162"/>
    </source>
</evidence>
<dbReference type="SMART" id="SM01323">
    <property type="entry name" value="YajC"/>
    <property type="match status" value="1"/>
</dbReference>
<evidence type="ECO:0000256" key="10">
    <source>
        <dbReference type="ARBA" id="ARBA00023136"/>
    </source>
</evidence>
<protein>
    <recommendedName>
        <fullName evidence="3">Sec translocon accessory complex subunit YajC</fullName>
    </recommendedName>
</protein>
<dbReference type="EMBL" id="QENY01000010">
    <property type="protein sequence ID" value="PVX53586.1"/>
    <property type="molecule type" value="Genomic_DNA"/>
</dbReference>
<dbReference type="GO" id="GO:0005886">
    <property type="term" value="C:plasma membrane"/>
    <property type="evidence" value="ECO:0007669"/>
    <property type="project" value="UniProtKB-SubCell"/>
</dbReference>
<proteinExistence type="inferred from homology"/>
<evidence type="ECO:0000256" key="6">
    <source>
        <dbReference type="ARBA" id="ARBA00022692"/>
    </source>
</evidence>
<dbReference type="PRINTS" id="PR01853">
    <property type="entry name" value="YAJCTRNLCASE"/>
</dbReference>
<evidence type="ECO:0000256" key="11">
    <source>
        <dbReference type="SAM" id="Phobius"/>
    </source>
</evidence>
<gene>
    <name evidence="12" type="ORF">C7379_11011</name>
</gene>
<keyword evidence="4" id="KW-0813">Transport</keyword>
<name>A0A2U0U7I1_9BACT</name>
<accession>A0A2U0U7I1</accession>
<comment type="caution">
    <text evidence="12">The sequence shown here is derived from an EMBL/GenBank/DDBJ whole genome shotgun (WGS) entry which is preliminary data.</text>
</comment>
<dbReference type="RefSeq" id="WP_116616515.1">
    <property type="nucleotide sequence ID" value="NZ_CAMPWS010000003.1"/>
</dbReference>
<evidence type="ECO:0000256" key="8">
    <source>
        <dbReference type="ARBA" id="ARBA00022989"/>
    </source>
</evidence>
<dbReference type="InterPro" id="IPR003849">
    <property type="entry name" value="Preprotein_translocase_YajC"/>
</dbReference>
<evidence type="ECO:0000256" key="7">
    <source>
        <dbReference type="ARBA" id="ARBA00022927"/>
    </source>
</evidence>
<evidence type="ECO:0000256" key="9">
    <source>
        <dbReference type="ARBA" id="ARBA00023010"/>
    </source>
</evidence>
<keyword evidence="10 11" id="KW-0472">Membrane</keyword>
<keyword evidence="6 11" id="KW-0812">Transmembrane</keyword>